<keyword evidence="2" id="KW-0645">Protease</keyword>
<keyword evidence="5" id="KW-0862">Zinc</keyword>
<dbReference type="Pfam" id="PF01447">
    <property type="entry name" value="Peptidase_M4"/>
    <property type="match status" value="1"/>
</dbReference>
<dbReference type="PRINTS" id="PR00730">
    <property type="entry name" value="THERMOLYSIN"/>
</dbReference>
<feature type="chain" id="PRO_5045122504" description="Metalloprotease" evidence="8">
    <location>
        <begin position="47"/>
        <end position="951"/>
    </location>
</feature>
<protein>
    <recommendedName>
        <fullName evidence="13">Metalloprotease</fullName>
    </recommendedName>
</protein>
<keyword evidence="6" id="KW-0482">Metalloprotease</keyword>
<keyword evidence="8" id="KW-0732">Signal</keyword>
<sequence length="951" mass="98776">MPKYSAGSSAPTPTARRIWRKELRSAGGIAVLLAAAMTLQASPAWAADPGPSNILPGQDTATPVLVEGIRESVDAKAAPADAARGHLAANKSRYKIPRAGSDLVPLSATATGSKDETVRLQQKHRGVEVLGGQYVVRMQKQDGKRVVTGTSGHYFTALNTDVTPQVTEDVAVRRAVAATARRLGADLDKGQAPRSESGDPAATGMTGEAKGLVVLPKGGGVLAYRVTVRGTAPGTGAPVVDEVYVDARSGYPALQYSALKTLAAPKAATGTAGRAAEGATADGPPAAPPNLVPETGSGARLGGAAASLDIAYDPAAGNYLLADAGRMRATSKGLLSTWDARGKSVSETSGKWPSGIKMFSSPNTTFGGAATDSGAVDAHWNAGQVYDFYKKNFGRDSLDGAGGAVNSLVGVTYYGLPYANAFWDGTKMVYGNGDDEFKPMSADTDVVGHEMTHGIIEHSANLVYAGQSGALNEALADYFGNAIDVTASGTPMSDPAAGLIGEDLCRTKAAADCALRDLNDGATTSKSFLGVSFATDNGGVHLNSTIFSGALWDMREDLGGELADKIVYKAVTEYMTPIDGFTEARGAVLAAAKALGATSGQQNTVKRSFNAHGIVPGWEQALGVDSDTLFGTLNTTDTGVGAGGGWWTASKSNDDGSEPYSVYAGRLDGKGAPKVISPNDGRYHTAPATDGKTVVWTAYGPTSVDVLSRPVAGGPVKTLYSSTTGVAGLRVEKNTVVFEEYDILGGRHVGYMRPADKAPVFTDGKKWNTLTALPSISDNKIAYAKLYPQGGSYRLGVEVVDLATGKAVMTEQLDEPVSLGQTGINGKNVFWLADSDESDGGLMSVVSSGLDGRGAFIVSSEHKPGAFMASDLTVSQDALTLVARTPDTRYRNESLPKLWQLTTDGSRRERVSCNRGEQNYPAAGAGRQVAWLDATTGSTDLVVRERPAGTC</sequence>
<evidence type="ECO:0000313" key="12">
    <source>
        <dbReference type="Proteomes" id="UP000660554"/>
    </source>
</evidence>
<feature type="region of interest" description="Disordered" evidence="7">
    <location>
        <begin position="184"/>
        <end position="205"/>
    </location>
</feature>
<dbReference type="Gene3D" id="1.10.390.10">
    <property type="entry name" value="Neutral Protease Domain 2"/>
    <property type="match status" value="1"/>
</dbReference>
<evidence type="ECO:0000256" key="1">
    <source>
        <dbReference type="ARBA" id="ARBA00009388"/>
    </source>
</evidence>
<dbReference type="Proteomes" id="UP000660554">
    <property type="component" value="Unassembled WGS sequence"/>
</dbReference>
<dbReference type="SUPFAM" id="SSF55486">
    <property type="entry name" value="Metalloproteases ('zincins'), catalytic domain"/>
    <property type="match status" value="1"/>
</dbReference>
<feature type="domain" description="Peptidase M4 C-terminal" evidence="10">
    <location>
        <begin position="460"/>
        <end position="614"/>
    </location>
</feature>
<comment type="similarity">
    <text evidence="1">Belongs to the peptidase M4 family.</text>
</comment>
<dbReference type="CDD" id="cd09597">
    <property type="entry name" value="M4_TLP"/>
    <property type="match status" value="1"/>
</dbReference>
<dbReference type="Gene3D" id="3.10.450.490">
    <property type="match status" value="1"/>
</dbReference>
<feature type="domain" description="Peptidase M4" evidence="9">
    <location>
        <begin position="296"/>
        <end position="457"/>
    </location>
</feature>
<reference evidence="12" key="1">
    <citation type="submission" date="2020-09" db="EMBL/GenBank/DDBJ databases">
        <title>Whole genome shotgun sequence of Streptomyces cinnamonensis NBRC 15873.</title>
        <authorList>
            <person name="Komaki H."/>
            <person name="Tamura T."/>
        </authorList>
    </citation>
    <scope>NUCLEOTIDE SEQUENCE [LARGE SCALE GENOMIC DNA]</scope>
    <source>
        <strain evidence="12">NBRC 15873</strain>
    </source>
</reference>
<feature type="signal peptide" evidence="8">
    <location>
        <begin position="1"/>
        <end position="46"/>
    </location>
</feature>
<feature type="region of interest" description="Disordered" evidence="7">
    <location>
        <begin position="273"/>
        <end position="296"/>
    </location>
</feature>
<dbReference type="PANTHER" id="PTHR33794">
    <property type="entry name" value="BACILLOLYSIN"/>
    <property type="match status" value="1"/>
</dbReference>
<feature type="compositionally biased region" description="Low complexity" evidence="7">
    <location>
        <begin position="273"/>
        <end position="284"/>
    </location>
</feature>
<gene>
    <name evidence="11" type="ORF">Scinn_41470</name>
</gene>
<name>A0ABQ3NPJ4_STRVG</name>
<keyword evidence="3" id="KW-0479">Metal-binding</keyword>
<dbReference type="Gene3D" id="3.10.170.10">
    <property type="match status" value="1"/>
</dbReference>
<evidence type="ECO:0000256" key="6">
    <source>
        <dbReference type="ARBA" id="ARBA00023049"/>
    </source>
</evidence>
<proteinExistence type="inferred from homology"/>
<dbReference type="InterPro" id="IPR001570">
    <property type="entry name" value="Peptidase_M4_C_domain"/>
</dbReference>
<dbReference type="Pfam" id="PF02868">
    <property type="entry name" value="Peptidase_M4_C"/>
    <property type="match status" value="1"/>
</dbReference>
<evidence type="ECO:0000256" key="7">
    <source>
        <dbReference type="SAM" id="MobiDB-lite"/>
    </source>
</evidence>
<evidence type="ECO:0000259" key="10">
    <source>
        <dbReference type="Pfam" id="PF02868"/>
    </source>
</evidence>
<dbReference type="InterPro" id="IPR023612">
    <property type="entry name" value="Peptidase_M4"/>
</dbReference>
<evidence type="ECO:0000256" key="3">
    <source>
        <dbReference type="ARBA" id="ARBA00022723"/>
    </source>
</evidence>
<accession>A0ABQ3NPJ4</accession>
<dbReference type="PANTHER" id="PTHR33794:SF1">
    <property type="entry name" value="BACILLOLYSIN"/>
    <property type="match status" value="1"/>
</dbReference>
<evidence type="ECO:0000256" key="4">
    <source>
        <dbReference type="ARBA" id="ARBA00022801"/>
    </source>
</evidence>
<organism evidence="11 12">
    <name type="scientific">Streptomyces virginiae</name>
    <name type="common">Streptomyces cinnamonensis</name>
    <dbReference type="NCBI Taxonomy" id="1961"/>
    <lineage>
        <taxon>Bacteria</taxon>
        <taxon>Bacillati</taxon>
        <taxon>Actinomycetota</taxon>
        <taxon>Actinomycetes</taxon>
        <taxon>Kitasatosporales</taxon>
        <taxon>Streptomycetaceae</taxon>
        <taxon>Streptomyces</taxon>
    </lineage>
</organism>
<comment type="caution">
    <text evidence="11">The sequence shown here is derived from an EMBL/GenBank/DDBJ whole genome shotgun (WGS) entry which is preliminary data.</text>
</comment>
<evidence type="ECO:0000256" key="5">
    <source>
        <dbReference type="ARBA" id="ARBA00022833"/>
    </source>
</evidence>
<dbReference type="InterPro" id="IPR013856">
    <property type="entry name" value="Peptidase_M4_domain"/>
</dbReference>
<evidence type="ECO:0000256" key="2">
    <source>
        <dbReference type="ARBA" id="ARBA00022670"/>
    </source>
</evidence>
<dbReference type="InterPro" id="IPR050728">
    <property type="entry name" value="Zinc_Metalloprotease_M4"/>
</dbReference>
<dbReference type="EMBL" id="BNDV01000008">
    <property type="protein sequence ID" value="GHI14684.1"/>
    <property type="molecule type" value="Genomic_DNA"/>
</dbReference>
<dbReference type="InterPro" id="IPR027268">
    <property type="entry name" value="Peptidase_M4/M1_CTD_sf"/>
</dbReference>
<evidence type="ECO:0000313" key="11">
    <source>
        <dbReference type="EMBL" id="GHI14684.1"/>
    </source>
</evidence>
<evidence type="ECO:0000259" key="9">
    <source>
        <dbReference type="Pfam" id="PF01447"/>
    </source>
</evidence>
<evidence type="ECO:0008006" key="13">
    <source>
        <dbReference type="Google" id="ProtNLM"/>
    </source>
</evidence>
<evidence type="ECO:0000256" key="8">
    <source>
        <dbReference type="SAM" id="SignalP"/>
    </source>
</evidence>
<keyword evidence="12" id="KW-1185">Reference proteome</keyword>
<keyword evidence="4" id="KW-0378">Hydrolase</keyword>